<protein>
    <submittedName>
        <fullName evidence="5">Response regulator</fullName>
    </submittedName>
</protein>
<gene>
    <name evidence="5" type="primary">ompR</name>
    <name evidence="5" type="ordered locus">COCOR_02478</name>
</gene>
<evidence type="ECO:0000256" key="2">
    <source>
        <dbReference type="PROSITE-ProRule" id="PRU00169"/>
    </source>
</evidence>
<reference evidence="5 6" key="1">
    <citation type="journal article" date="2012" name="J. Bacteriol.">
        <title>Complete Genome Sequence of the Fruiting Myxobacterium Corallococcus coralloides DSM 2259.</title>
        <authorList>
            <person name="Huntley S."/>
            <person name="Zhang Y."/>
            <person name="Treuner-Lange A."/>
            <person name="Kneip S."/>
            <person name="Sensen C.W."/>
            <person name="Sogaard-Andersen L."/>
        </authorList>
    </citation>
    <scope>NUCLEOTIDE SEQUENCE [LARGE SCALE GENOMIC DNA]</scope>
    <source>
        <strain evidence="6">ATCC 25202 / DSM 2259 / NBRC 100086 / M2</strain>
    </source>
</reference>
<name>H8MQS8_CORCM</name>
<evidence type="ECO:0000313" key="6">
    <source>
        <dbReference type="Proteomes" id="UP000007587"/>
    </source>
</evidence>
<dbReference type="OrthoDB" id="5496212at2"/>
<keyword evidence="1 2" id="KW-0597">Phosphoprotein</keyword>
<reference evidence="6" key="2">
    <citation type="submission" date="2012-03" db="EMBL/GenBank/DDBJ databases">
        <title>Genome sequence of the fruiting myxobacterium Corallococcus coralloides DSM 2259.</title>
        <authorList>
            <person name="Huntley S."/>
            <person name="Zhang Y."/>
            <person name="Treuner-Lange A."/>
            <person name="Sensen C.W."/>
            <person name="Sogaard-Andersen L."/>
        </authorList>
    </citation>
    <scope>NUCLEOTIDE SEQUENCE [LARGE SCALE GENOMIC DNA]</scope>
    <source>
        <strain evidence="6">ATCC 25202 / DSM 2259 / NBRC 100086 / M2</strain>
    </source>
</reference>
<dbReference type="RefSeq" id="WP_014395306.1">
    <property type="nucleotide sequence ID" value="NC_017030.1"/>
</dbReference>
<organism evidence="5 6">
    <name type="scientific">Corallococcus coralloides (strain ATCC 25202 / DSM 2259 / NBRC 100086 / M2)</name>
    <name type="common">Myxococcus coralloides</name>
    <dbReference type="NCBI Taxonomy" id="1144275"/>
    <lineage>
        <taxon>Bacteria</taxon>
        <taxon>Pseudomonadati</taxon>
        <taxon>Myxococcota</taxon>
        <taxon>Myxococcia</taxon>
        <taxon>Myxococcales</taxon>
        <taxon>Cystobacterineae</taxon>
        <taxon>Myxococcaceae</taxon>
        <taxon>Corallococcus</taxon>
    </lineage>
</organism>
<dbReference type="Gene3D" id="3.40.50.2300">
    <property type="match status" value="1"/>
</dbReference>
<dbReference type="AlphaFoldDB" id="H8MQS8"/>
<dbReference type="SUPFAM" id="SSF52172">
    <property type="entry name" value="CheY-like"/>
    <property type="match status" value="1"/>
</dbReference>
<keyword evidence="6" id="KW-1185">Reference proteome</keyword>
<dbReference type="KEGG" id="ccx:COCOR_02478"/>
<dbReference type="PANTHER" id="PTHR44591">
    <property type="entry name" value="STRESS RESPONSE REGULATOR PROTEIN 1"/>
    <property type="match status" value="1"/>
</dbReference>
<feature type="domain" description="Response regulatory" evidence="4">
    <location>
        <begin position="30"/>
        <end position="162"/>
    </location>
</feature>
<dbReference type="InParanoid" id="H8MQS8"/>
<proteinExistence type="predicted"/>
<dbReference type="InterPro" id="IPR050595">
    <property type="entry name" value="Bact_response_regulator"/>
</dbReference>
<accession>H8MQS8</accession>
<dbReference type="SMART" id="SM00448">
    <property type="entry name" value="REC"/>
    <property type="match status" value="1"/>
</dbReference>
<feature type="modified residue" description="4-aspartylphosphate" evidence="2">
    <location>
        <position position="95"/>
    </location>
</feature>
<dbReference type="PROSITE" id="PS50110">
    <property type="entry name" value="RESPONSE_REGULATORY"/>
    <property type="match status" value="1"/>
</dbReference>
<dbReference type="InterPro" id="IPR011006">
    <property type="entry name" value="CheY-like_superfamily"/>
</dbReference>
<dbReference type="HOGENOM" id="CLU_047246_0_0_7"/>
<dbReference type="InterPro" id="IPR001789">
    <property type="entry name" value="Sig_transdc_resp-reg_receiver"/>
</dbReference>
<dbReference type="Proteomes" id="UP000007587">
    <property type="component" value="Chromosome"/>
</dbReference>
<evidence type="ECO:0000256" key="3">
    <source>
        <dbReference type="SAM" id="MobiDB-lite"/>
    </source>
</evidence>
<dbReference type="GO" id="GO:0000160">
    <property type="term" value="P:phosphorelay signal transduction system"/>
    <property type="evidence" value="ECO:0007669"/>
    <property type="project" value="InterPro"/>
</dbReference>
<sequence length="379" mass="40300">MVAYLHAAPPPETSTPAGGRDALDLSGGAGGWVLLVGEAARPAVAEALVREGFEPVHVDGARAALERLGVEAGGTLPDAAPTDSKADLPRLVIIDADLPDGDGFSLCGVLRADPKSADLPVLLVAKCAEEFHRDLAAGVGADEYLVEPVDARDVAVLARLKAGRRGEEGVYDAHTATLPLVALMRALLSGVRSGRVVLSEDSGALFFRHGLVVDAAFHGERGSLACRRLLCFGAGAYTVTFGPELQRGSFSMDRAFLCDQVVPGLERFEQLRVKGLPLAARLTVDFNRLSQELPSLPEDVEQVVRLFDGRRTVRAMLLECRFPEALAYEAATRLFMLGVLVPAILVEERERARESAGPPRLFEPVLTPESGAEPGPDAS</sequence>
<evidence type="ECO:0000256" key="1">
    <source>
        <dbReference type="ARBA" id="ARBA00022553"/>
    </source>
</evidence>
<evidence type="ECO:0000313" key="5">
    <source>
        <dbReference type="EMBL" id="AFE09691.1"/>
    </source>
</evidence>
<dbReference type="EMBL" id="CP003389">
    <property type="protein sequence ID" value="AFE09691.1"/>
    <property type="molecule type" value="Genomic_DNA"/>
</dbReference>
<dbReference type="PANTHER" id="PTHR44591:SF18">
    <property type="entry name" value="REGULATORY PROTEIN"/>
    <property type="match status" value="1"/>
</dbReference>
<feature type="region of interest" description="Disordered" evidence="3">
    <location>
        <begin position="352"/>
        <end position="379"/>
    </location>
</feature>
<evidence type="ECO:0000259" key="4">
    <source>
        <dbReference type="PROSITE" id="PS50110"/>
    </source>
</evidence>
<dbReference type="STRING" id="1144275.COCOR_02478"/>
<feature type="region of interest" description="Disordered" evidence="3">
    <location>
        <begin position="1"/>
        <end position="22"/>
    </location>
</feature>
<dbReference type="eggNOG" id="COG3706">
    <property type="taxonomic scope" value="Bacteria"/>
</dbReference>